<name>A0A5N1JR09_9BACT</name>
<dbReference type="Pfam" id="PF06452">
    <property type="entry name" value="CBM9_1"/>
    <property type="match status" value="1"/>
</dbReference>
<reference evidence="4 5" key="1">
    <citation type="submission" date="2019-09" db="EMBL/GenBank/DDBJ databases">
        <title>Genome Sequence of Larkinella sp MA1.</title>
        <authorList>
            <person name="Srinivasan S."/>
        </authorList>
    </citation>
    <scope>NUCLEOTIDE SEQUENCE [LARGE SCALE GENOMIC DNA]</scope>
    <source>
        <strain evidence="4 5">MA1</strain>
    </source>
</reference>
<feature type="domain" description="DUF5916" evidence="3">
    <location>
        <begin position="245"/>
        <end position="344"/>
    </location>
</feature>
<dbReference type="Pfam" id="PF19313">
    <property type="entry name" value="DUF5916"/>
    <property type="match status" value="1"/>
</dbReference>
<keyword evidence="5" id="KW-1185">Reference proteome</keyword>
<evidence type="ECO:0000313" key="4">
    <source>
        <dbReference type="EMBL" id="KAA9356752.1"/>
    </source>
</evidence>
<sequence>MRAFVRFFRLFLPCLIFCTSLYAQKKNETYQYHIRQTTSPVRIDGVMDEPGWLEADTATNFYMVLPMDTSFARLRTDVKMTYDQQNLYIIAVCYYDPTASVRQNRPFVQSLRRDWEFGKNDNFIFFMDPFDDQTNGFTFGANAVGAQWDGLLYEGGKANLSWDNKWYSEVKNYDDRYVFEAAIPFKTIRYKKGITRWGINFSRQDLRTTEKSSWAPVPRQFPTASLAYTGTIVWDQAPPQVGSNISLIPYALGGLTRDYANQKPSSYRGDVGLDAKVAVTSSLNLDLTVNPDFSQVDVDRQVTNLDRFELFFPERRQFFLENGDLFTNFGYANIRPFFSRRIGLGVPIRFGARLSGKLNKDWRIGLMDMQTGKVAETGLPAQNFAVVALQRRIFSRSNIGAIFINKESLNYEPEAGKPAYSRYNRNIGLEYNLASSNNAWTGKVLFMKSFDPQTGGKRNHVHAANLLYSTRKWIVGWQHEYVGNNYTAEVGYVPRRGYIKANPTVSYLMFPKGGKVLSHGPQITSYYVYNESFRKTDNETVAMYLTTFRTKSVFAVWAGRDFVRLLQPFDPTNTGRDTLARGTEHRWNAVGVDYISKPQSVFTYAFSGRYGGYYANGTRLFLSTDLGYRFQPYVSLALSANYNDIRLPETNSSTKFWLVGPRIDLTMTNRVFFTTFMQYNEQARNVNLNARFQWRYQPASDIFLVYTDNYLPGSLSVKSRALVLKLTYWWNV</sequence>
<comment type="caution">
    <text evidence="4">The sequence shown here is derived from an EMBL/GenBank/DDBJ whole genome shotgun (WGS) entry which is preliminary data.</text>
</comment>
<dbReference type="RefSeq" id="WP_150874891.1">
    <property type="nucleotide sequence ID" value="NZ_VTWS01000001.1"/>
</dbReference>
<evidence type="ECO:0000313" key="5">
    <source>
        <dbReference type="Proteomes" id="UP000326344"/>
    </source>
</evidence>
<dbReference type="GO" id="GO:0004553">
    <property type="term" value="F:hydrolase activity, hydrolyzing O-glycosyl compounds"/>
    <property type="evidence" value="ECO:0007669"/>
    <property type="project" value="InterPro"/>
</dbReference>
<protein>
    <submittedName>
        <fullName evidence="4">Carbohydrate binding family 9 domain-containing protein</fullName>
    </submittedName>
</protein>
<dbReference type="EMBL" id="VTWS01000001">
    <property type="protein sequence ID" value="KAA9356752.1"/>
    <property type="molecule type" value="Genomic_DNA"/>
</dbReference>
<feature type="chain" id="PRO_5025046890" evidence="1">
    <location>
        <begin position="26"/>
        <end position="732"/>
    </location>
</feature>
<dbReference type="SUPFAM" id="SSF49344">
    <property type="entry name" value="CBD9-like"/>
    <property type="match status" value="1"/>
</dbReference>
<accession>A0A5N1JR09</accession>
<proteinExistence type="predicted"/>
<gene>
    <name evidence="4" type="ORF">F0P93_03125</name>
</gene>
<dbReference type="Proteomes" id="UP000326344">
    <property type="component" value="Unassembled WGS sequence"/>
</dbReference>
<feature type="domain" description="Carbohydrate-binding" evidence="2">
    <location>
        <begin position="43"/>
        <end position="206"/>
    </location>
</feature>
<dbReference type="GO" id="GO:0030246">
    <property type="term" value="F:carbohydrate binding"/>
    <property type="evidence" value="ECO:0007669"/>
    <property type="project" value="InterPro"/>
</dbReference>
<evidence type="ECO:0000259" key="2">
    <source>
        <dbReference type="Pfam" id="PF06452"/>
    </source>
</evidence>
<dbReference type="Gene3D" id="2.60.40.1190">
    <property type="match status" value="1"/>
</dbReference>
<evidence type="ECO:0000256" key="1">
    <source>
        <dbReference type="SAM" id="SignalP"/>
    </source>
</evidence>
<dbReference type="InterPro" id="IPR010502">
    <property type="entry name" value="Carb-bd_dom_fam9"/>
</dbReference>
<evidence type="ECO:0000259" key="3">
    <source>
        <dbReference type="Pfam" id="PF19313"/>
    </source>
</evidence>
<feature type="signal peptide" evidence="1">
    <location>
        <begin position="1"/>
        <end position="25"/>
    </location>
</feature>
<dbReference type="GO" id="GO:0016052">
    <property type="term" value="P:carbohydrate catabolic process"/>
    <property type="evidence" value="ECO:0007669"/>
    <property type="project" value="InterPro"/>
</dbReference>
<dbReference type="CDD" id="cd09618">
    <property type="entry name" value="CBM9_like_2"/>
    <property type="match status" value="1"/>
</dbReference>
<organism evidence="4 5">
    <name type="scientific">Larkinella humicola</name>
    <dbReference type="NCBI Taxonomy" id="2607654"/>
    <lineage>
        <taxon>Bacteria</taxon>
        <taxon>Pseudomonadati</taxon>
        <taxon>Bacteroidota</taxon>
        <taxon>Cytophagia</taxon>
        <taxon>Cytophagales</taxon>
        <taxon>Spirosomataceae</taxon>
        <taxon>Larkinella</taxon>
    </lineage>
</organism>
<dbReference type="AlphaFoldDB" id="A0A5N1JR09"/>
<keyword evidence="1" id="KW-0732">Signal</keyword>
<dbReference type="InterPro" id="IPR045670">
    <property type="entry name" value="DUF5916"/>
</dbReference>